<evidence type="ECO:0000256" key="1">
    <source>
        <dbReference type="SAM" id="Phobius"/>
    </source>
</evidence>
<name>A0AA41Z0E1_9HYPH</name>
<dbReference type="AlphaFoldDB" id="A0AA41Z0E1"/>
<evidence type="ECO:0000313" key="3">
    <source>
        <dbReference type="Proteomes" id="UP001165667"/>
    </source>
</evidence>
<keyword evidence="1" id="KW-0472">Membrane</keyword>
<protein>
    <submittedName>
        <fullName evidence="2">DUF3311 domain-containing protein</fullName>
    </submittedName>
</protein>
<dbReference type="RefSeq" id="WP_282586922.1">
    <property type="nucleotide sequence ID" value="NZ_JAMOIM010000016.1"/>
</dbReference>
<accession>A0AA41Z0E1</accession>
<reference evidence="2" key="1">
    <citation type="submission" date="2022-05" db="EMBL/GenBank/DDBJ databases">
        <authorList>
            <person name="Pankratov T."/>
        </authorList>
    </citation>
    <scope>NUCLEOTIDE SEQUENCE</scope>
    <source>
        <strain evidence="2">BP6-180914</strain>
    </source>
</reference>
<evidence type="ECO:0000313" key="2">
    <source>
        <dbReference type="EMBL" id="MCW6510545.1"/>
    </source>
</evidence>
<keyword evidence="3" id="KW-1185">Reference proteome</keyword>
<feature type="transmembrane region" description="Helical" evidence="1">
    <location>
        <begin position="12"/>
        <end position="33"/>
    </location>
</feature>
<dbReference type="EMBL" id="JAMOIM010000016">
    <property type="protein sequence ID" value="MCW6510545.1"/>
    <property type="molecule type" value="Genomic_DNA"/>
</dbReference>
<feature type="transmembrane region" description="Helical" evidence="1">
    <location>
        <begin position="45"/>
        <end position="67"/>
    </location>
</feature>
<dbReference type="Proteomes" id="UP001165667">
    <property type="component" value="Unassembled WGS sequence"/>
</dbReference>
<sequence length="71" mass="8606">MDRNERTRRTRLWSNWYLLLLPTYAAVLWVPFFNRVEPTILGFPFFYAYQMIWVLISAVLTGIVFFATRQQ</sequence>
<proteinExistence type="predicted"/>
<dbReference type="InterPro" id="IPR021741">
    <property type="entry name" value="DUF3311"/>
</dbReference>
<gene>
    <name evidence="2" type="ORF">M8523_21230</name>
</gene>
<comment type="caution">
    <text evidence="2">The sequence shown here is derived from an EMBL/GenBank/DDBJ whole genome shotgun (WGS) entry which is preliminary data.</text>
</comment>
<keyword evidence="1" id="KW-0812">Transmembrane</keyword>
<keyword evidence="1" id="KW-1133">Transmembrane helix</keyword>
<dbReference type="Pfam" id="PF11755">
    <property type="entry name" value="DUF3311"/>
    <property type="match status" value="1"/>
</dbReference>
<organism evidence="2 3">
    <name type="scientific">Lichenifustis flavocetrariae</name>
    <dbReference type="NCBI Taxonomy" id="2949735"/>
    <lineage>
        <taxon>Bacteria</taxon>
        <taxon>Pseudomonadati</taxon>
        <taxon>Pseudomonadota</taxon>
        <taxon>Alphaproteobacteria</taxon>
        <taxon>Hyphomicrobiales</taxon>
        <taxon>Lichenihabitantaceae</taxon>
        <taxon>Lichenifustis</taxon>
    </lineage>
</organism>